<gene>
    <name evidence="2" type="ORF">EMWEY_00016990</name>
</gene>
<evidence type="ECO:0000313" key="3">
    <source>
        <dbReference type="Proteomes" id="UP000030763"/>
    </source>
</evidence>
<accession>U6M865</accession>
<feature type="region of interest" description="Disordered" evidence="1">
    <location>
        <begin position="235"/>
        <end position="317"/>
    </location>
</feature>
<proteinExistence type="predicted"/>
<evidence type="ECO:0000256" key="1">
    <source>
        <dbReference type="SAM" id="MobiDB-lite"/>
    </source>
</evidence>
<feature type="compositionally biased region" description="Basic and acidic residues" evidence="1">
    <location>
        <begin position="304"/>
        <end position="317"/>
    </location>
</feature>
<reference evidence="2" key="2">
    <citation type="submission" date="2013-10" db="EMBL/GenBank/DDBJ databases">
        <authorList>
            <person name="Aslett M."/>
        </authorList>
    </citation>
    <scope>NUCLEOTIDE SEQUENCE [LARGE SCALE GENOMIC DNA]</scope>
    <source>
        <strain evidence="2">Weybridge</strain>
    </source>
</reference>
<dbReference type="EMBL" id="HG719761">
    <property type="protein sequence ID" value="CDJ58644.1"/>
    <property type="molecule type" value="Genomic_DNA"/>
</dbReference>
<dbReference type="VEuPathDB" id="ToxoDB:EMWEY_00016990"/>
<dbReference type="OrthoDB" id="347695at2759"/>
<dbReference type="RefSeq" id="XP_013335292.1">
    <property type="nucleotide sequence ID" value="XM_013479838.1"/>
</dbReference>
<keyword evidence="3" id="KW-1185">Reference proteome</keyword>
<feature type="region of interest" description="Disordered" evidence="1">
    <location>
        <begin position="195"/>
        <end position="215"/>
    </location>
</feature>
<sequence>MIICRFPAIDAHPVTQQLQKKLEKYQANCPKPPASTAECFQTLSTPLDLSRCTQHIESEVKQLQGQVFKQSSFLHLREERKAGVGDSQAKEEDPQHKLLRLQKEQQELLGRLDPKAFDPISNWNCPVMPSQFVTSKKQLQELKAANLAVLTSRVKLYEMVGAFRHSDQRIRALTQQSRRHHYMYSELQGPRMVRRCSSSATISPPRGVKGSKPKYSKNLSLGVVKDIKPRKATMQAKTLAVDSESSTGKEQSTVAFECNSPGADLAQEEGVQKDETDERALNSDRGSCGPEPPENQQADCDSGGGDKRFETPGDYRV</sequence>
<protein>
    <submittedName>
        <fullName evidence="2">Uncharacterized protein</fullName>
    </submittedName>
</protein>
<dbReference type="Proteomes" id="UP000030763">
    <property type="component" value="Unassembled WGS sequence"/>
</dbReference>
<dbReference type="GeneID" id="25335685"/>
<reference evidence="2" key="1">
    <citation type="submission" date="2013-10" db="EMBL/GenBank/DDBJ databases">
        <title>Genomic analysis of the causative agents of coccidiosis in chickens.</title>
        <authorList>
            <person name="Reid A.J."/>
            <person name="Blake D."/>
            <person name="Billington K."/>
            <person name="Browne H."/>
            <person name="Dunn M."/>
            <person name="Hung S."/>
            <person name="Kawahara F."/>
            <person name="Miranda-Saavedra D."/>
            <person name="Mourier T."/>
            <person name="Nagra H."/>
            <person name="Otto T.D."/>
            <person name="Rawlings N."/>
            <person name="Sanchez A."/>
            <person name="Sanders M."/>
            <person name="Subramaniam C."/>
            <person name="Tay Y."/>
            <person name="Dear P."/>
            <person name="Doerig C."/>
            <person name="Gruber A."/>
            <person name="Parkinson J."/>
            <person name="Shirley M."/>
            <person name="Wan K.L."/>
            <person name="Berriman M."/>
            <person name="Tomley F."/>
            <person name="Pain A."/>
        </authorList>
    </citation>
    <scope>NUCLEOTIDE SEQUENCE [LARGE SCALE GENOMIC DNA]</scope>
    <source>
        <strain evidence="2">Weybridge</strain>
    </source>
</reference>
<evidence type="ECO:0000313" key="2">
    <source>
        <dbReference type="EMBL" id="CDJ58644.1"/>
    </source>
</evidence>
<name>U6M865_EIMMA</name>
<feature type="compositionally biased region" description="Basic and acidic residues" evidence="1">
    <location>
        <begin position="270"/>
        <end position="282"/>
    </location>
</feature>
<organism evidence="2 3">
    <name type="scientific">Eimeria maxima</name>
    <name type="common">Coccidian parasite</name>
    <dbReference type="NCBI Taxonomy" id="5804"/>
    <lineage>
        <taxon>Eukaryota</taxon>
        <taxon>Sar</taxon>
        <taxon>Alveolata</taxon>
        <taxon>Apicomplexa</taxon>
        <taxon>Conoidasida</taxon>
        <taxon>Coccidia</taxon>
        <taxon>Eucoccidiorida</taxon>
        <taxon>Eimeriorina</taxon>
        <taxon>Eimeriidae</taxon>
        <taxon>Eimeria</taxon>
    </lineage>
</organism>
<dbReference type="AlphaFoldDB" id="U6M865"/>
<feature type="compositionally biased region" description="Polar residues" evidence="1">
    <location>
        <begin position="243"/>
        <end position="254"/>
    </location>
</feature>